<protein>
    <submittedName>
        <fullName evidence="1">Uncharacterized protein</fullName>
    </submittedName>
</protein>
<reference evidence="2" key="1">
    <citation type="journal article" date="2023" name="Proc. Natl. Acad. Sci. U.S.A.">
        <title>Genomic and structural basis for evolution of tropane alkaloid biosynthesis.</title>
        <authorList>
            <person name="Wanga Y.-J."/>
            <person name="Taina T."/>
            <person name="Yua J.-Y."/>
            <person name="Lia J."/>
            <person name="Xua B."/>
            <person name="Chenc J."/>
            <person name="D'Auriad J.C."/>
            <person name="Huanga J.-P."/>
            <person name="Huanga S.-X."/>
        </authorList>
    </citation>
    <scope>NUCLEOTIDE SEQUENCE [LARGE SCALE GENOMIC DNA]</scope>
    <source>
        <strain evidence="2">cv. KIB-2019</strain>
    </source>
</reference>
<keyword evidence="2" id="KW-1185">Reference proteome</keyword>
<evidence type="ECO:0000313" key="2">
    <source>
        <dbReference type="Proteomes" id="UP001152561"/>
    </source>
</evidence>
<proteinExistence type="predicted"/>
<dbReference type="OrthoDB" id="1293405at2759"/>
<sequence length="112" mass="13024">MYFKVYKYRNDFSIQEASVVLLMSVKSACKVGWFRNEDADYLLKLIQEVSRYFSSAEDIGVDPSYVHPYVSKVLGRFCPKLRMDRIIAAFQIKADMEIVETSSIPLNWPIRS</sequence>
<dbReference type="AlphaFoldDB" id="A0A9Q1N3I0"/>
<dbReference type="Proteomes" id="UP001152561">
    <property type="component" value="Unassembled WGS sequence"/>
</dbReference>
<dbReference type="EMBL" id="JAJAGQ010000001">
    <property type="protein sequence ID" value="KAJ8573208.1"/>
    <property type="molecule type" value="Genomic_DNA"/>
</dbReference>
<organism evidence="1 2">
    <name type="scientific">Anisodus acutangulus</name>
    <dbReference type="NCBI Taxonomy" id="402998"/>
    <lineage>
        <taxon>Eukaryota</taxon>
        <taxon>Viridiplantae</taxon>
        <taxon>Streptophyta</taxon>
        <taxon>Embryophyta</taxon>
        <taxon>Tracheophyta</taxon>
        <taxon>Spermatophyta</taxon>
        <taxon>Magnoliopsida</taxon>
        <taxon>eudicotyledons</taxon>
        <taxon>Gunneridae</taxon>
        <taxon>Pentapetalae</taxon>
        <taxon>asterids</taxon>
        <taxon>lamiids</taxon>
        <taxon>Solanales</taxon>
        <taxon>Solanaceae</taxon>
        <taxon>Solanoideae</taxon>
        <taxon>Hyoscyameae</taxon>
        <taxon>Anisodus</taxon>
    </lineage>
</organism>
<comment type="caution">
    <text evidence="1">The sequence shown here is derived from an EMBL/GenBank/DDBJ whole genome shotgun (WGS) entry which is preliminary data.</text>
</comment>
<name>A0A9Q1N3I0_9SOLA</name>
<evidence type="ECO:0000313" key="1">
    <source>
        <dbReference type="EMBL" id="KAJ8573208.1"/>
    </source>
</evidence>
<gene>
    <name evidence="1" type="ORF">K7X08_009719</name>
</gene>
<accession>A0A9Q1N3I0</accession>